<dbReference type="PANTHER" id="PTHR32494">
    <property type="entry name" value="ALLANTOATE DEIMINASE-RELATED"/>
    <property type="match status" value="1"/>
</dbReference>
<keyword evidence="6" id="KW-0464">Manganese</keyword>
<feature type="binding site" evidence="8">
    <location>
        <position position="214"/>
    </location>
    <ligand>
        <name>allantoate</name>
        <dbReference type="ChEBI" id="CHEBI:17536"/>
    </ligand>
</feature>
<evidence type="ECO:0000256" key="1">
    <source>
        <dbReference type="ARBA" id="ARBA00001936"/>
    </source>
</evidence>
<dbReference type="Pfam" id="PF01546">
    <property type="entry name" value="Peptidase_M20"/>
    <property type="match status" value="1"/>
</dbReference>
<sequence>MKQWLEEKLLQLNVTEHMDEENGFTRLSYTEEEKQAHNAFRNVAQELNLEVTQDVAGNLWARWQADQQDAPTIALGSHLDTVSAGGGYDGAAGVLTALAAVKRLKDTGFQPKKNIDIVCFASEESARFGVSTVGSKATAGMIEKDELARVVDVDGISIKEAVESYGLSWEAIEQAEKTTEDLESFLELHIEQGTQIEDNGAEIGIVRGVACPIRLQVTVKGMANHTGTTPMNNRADAFVAAAPLITYVEEQARRLNEVQSTPVVATVSTVHLSPNVMNVIPGEVQLGIDIRSVDDELKRGLAEQFRTYCENMNDSNDIAVHVHTLVDNDSVHLDSSIQEKLLQLTENSGYRAHSMDSGAGHDVMNMAARWPSGLIFIPCRDGISHHPKEHASIEDLNKGTDVLAAYIEHETSEHK</sequence>
<feature type="binding site" evidence="7">
    <location>
        <position position="124"/>
    </location>
    <ligand>
        <name>Zn(2+)</name>
        <dbReference type="ChEBI" id="CHEBI:29105"/>
        <label>2</label>
    </ligand>
</feature>
<comment type="similarity">
    <text evidence="2">Belongs to the peptidase M20 family.</text>
</comment>
<dbReference type="GO" id="GO:0016813">
    <property type="term" value="F:hydrolase activity, acting on carbon-nitrogen (but not peptide) bonds, in linear amidines"/>
    <property type="evidence" value="ECO:0007669"/>
    <property type="project" value="InterPro"/>
</dbReference>
<dbReference type="PROSITE" id="PS00758">
    <property type="entry name" value="ARGE_DAPE_CPG2_1"/>
    <property type="match status" value="1"/>
</dbReference>
<dbReference type="InterPro" id="IPR001261">
    <property type="entry name" value="ArgE/DapE_CS"/>
</dbReference>
<dbReference type="InterPro" id="IPR036264">
    <property type="entry name" value="Bact_exopeptidase_dim_dom"/>
</dbReference>
<gene>
    <name evidence="10" type="ORF">HLI_03850</name>
</gene>
<protein>
    <submittedName>
        <fullName evidence="10">Zn-dependent hydrolase</fullName>
    </submittedName>
</protein>
<name>A0A410M9K7_9BACI</name>
<dbReference type="RefSeq" id="WP_128523162.1">
    <property type="nucleotide sequence ID" value="NZ_CP026118.1"/>
</dbReference>
<dbReference type="PANTHER" id="PTHR32494:SF19">
    <property type="entry name" value="ALLANTOATE DEIMINASE-RELATED"/>
    <property type="match status" value="1"/>
</dbReference>
<evidence type="ECO:0000256" key="4">
    <source>
        <dbReference type="ARBA" id="ARBA00022723"/>
    </source>
</evidence>
<dbReference type="NCBIfam" id="TIGR01879">
    <property type="entry name" value="hydantase"/>
    <property type="match status" value="1"/>
</dbReference>
<comment type="cofactor">
    <cofactor evidence="7">
        <name>Zn(2+)</name>
        <dbReference type="ChEBI" id="CHEBI:29105"/>
    </cofactor>
    <text evidence="7">Binds 2 Zn(2+) ions per subunit.</text>
</comment>
<keyword evidence="4 7" id="KW-0479">Metal-binding</keyword>
<feature type="binding site" evidence="8">
    <location>
        <position position="278"/>
    </location>
    <ligand>
        <name>allantoate</name>
        <dbReference type="ChEBI" id="CHEBI:17536"/>
    </ligand>
</feature>
<dbReference type="InterPro" id="IPR010158">
    <property type="entry name" value="Amidase_Cbmase"/>
</dbReference>
<evidence type="ECO:0000256" key="7">
    <source>
        <dbReference type="PIRSR" id="PIRSR001235-1"/>
    </source>
</evidence>
<evidence type="ECO:0000313" key="11">
    <source>
        <dbReference type="Proteomes" id="UP000287756"/>
    </source>
</evidence>
<evidence type="ECO:0000256" key="2">
    <source>
        <dbReference type="ARBA" id="ARBA00006153"/>
    </source>
</evidence>
<keyword evidence="5 10" id="KW-0378">Hydrolase</keyword>
<organism evidence="10 11">
    <name type="scientific">Halobacillus litoralis</name>
    <dbReference type="NCBI Taxonomy" id="45668"/>
    <lineage>
        <taxon>Bacteria</taxon>
        <taxon>Bacillati</taxon>
        <taxon>Bacillota</taxon>
        <taxon>Bacilli</taxon>
        <taxon>Bacillales</taxon>
        <taxon>Bacillaceae</taxon>
        <taxon>Halobacillus</taxon>
    </lineage>
</organism>
<dbReference type="Pfam" id="PF07687">
    <property type="entry name" value="M20_dimer"/>
    <property type="match status" value="1"/>
</dbReference>
<dbReference type="SUPFAM" id="SSF55031">
    <property type="entry name" value="Bacterial exopeptidase dimerisation domain"/>
    <property type="match status" value="1"/>
</dbReference>
<dbReference type="Proteomes" id="UP000287756">
    <property type="component" value="Chromosome"/>
</dbReference>
<dbReference type="InterPro" id="IPR011650">
    <property type="entry name" value="Peptidase_M20_dimer"/>
</dbReference>
<proteinExistence type="inferred from homology"/>
<dbReference type="Gene3D" id="3.30.70.360">
    <property type="match status" value="1"/>
</dbReference>
<comment type="cofactor">
    <cofactor evidence="1">
        <name>Mn(2+)</name>
        <dbReference type="ChEBI" id="CHEBI:29035"/>
    </cofactor>
</comment>
<dbReference type="OrthoDB" id="9808195at2"/>
<evidence type="ECO:0000256" key="5">
    <source>
        <dbReference type="ARBA" id="ARBA00022801"/>
    </source>
</evidence>
<feature type="binding site" evidence="8">
    <location>
        <position position="291"/>
    </location>
    <ligand>
        <name>allantoate</name>
        <dbReference type="ChEBI" id="CHEBI:17536"/>
    </ligand>
</feature>
<feature type="binding site" evidence="7">
    <location>
        <position position="89"/>
    </location>
    <ligand>
        <name>Zn(2+)</name>
        <dbReference type="ChEBI" id="CHEBI:29105"/>
        <label>1</label>
    </ligand>
</feature>
<feature type="domain" description="Peptidase M20 dimerisation" evidence="9">
    <location>
        <begin position="215"/>
        <end position="313"/>
    </location>
</feature>
<evidence type="ECO:0000313" key="10">
    <source>
        <dbReference type="EMBL" id="QAS51412.1"/>
    </source>
</evidence>
<evidence type="ECO:0000256" key="6">
    <source>
        <dbReference type="ARBA" id="ARBA00023211"/>
    </source>
</evidence>
<dbReference type="PIRSF" id="PIRSF001235">
    <property type="entry name" value="Amidase_carbamoylase"/>
    <property type="match status" value="1"/>
</dbReference>
<feature type="binding site" evidence="7">
    <location>
        <position position="78"/>
    </location>
    <ligand>
        <name>Zn(2+)</name>
        <dbReference type="ChEBI" id="CHEBI:29105"/>
        <label>1</label>
    </ligand>
</feature>
<dbReference type="NCBIfam" id="NF006771">
    <property type="entry name" value="PRK09290.1-5"/>
    <property type="match status" value="1"/>
</dbReference>
<dbReference type="GO" id="GO:0046872">
    <property type="term" value="F:metal ion binding"/>
    <property type="evidence" value="ECO:0007669"/>
    <property type="project" value="UniProtKB-KW"/>
</dbReference>
<reference evidence="10 11" key="1">
    <citation type="submission" date="2018-01" db="EMBL/GenBank/DDBJ databases">
        <title>The whole genome sequencing and assembly of Halobacillus litoralis ERB031 strain.</title>
        <authorList>
            <person name="Lee S.-J."/>
            <person name="Park M.-K."/>
            <person name="Kim J.-Y."/>
            <person name="Lee Y.-J."/>
            <person name="Yi H."/>
            <person name="Bahn Y.-S."/>
            <person name="Kim J.F."/>
            <person name="Lee D.-W."/>
        </authorList>
    </citation>
    <scope>NUCLEOTIDE SEQUENCE [LARGE SCALE GENOMIC DNA]</scope>
    <source>
        <strain evidence="10 11">ERB 031</strain>
    </source>
</reference>
<evidence type="ECO:0000256" key="8">
    <source>
        <dbReference type="PIRSR" id="PIRSR001235-2"/>
    </source>
</evidence>
<dbReference type="AlphaFoldDB" id="A0A410M9K7"/>
<comment type="subunit">
    <text evidence="3">Homodimer.</text>
</comment>
<feature type="binding site" evidence="7">
    <location>
        <position position="89"/>
    </location>
    <ligand>
        <name>Zn(2+)</name>
        <dbReference type="ChEBI" id="CHEBI:29105"/>
        <label>2</label>
    </ligand>
</feature>
<dbReference type="CDD" id="cd03884">
    <property type="entry name" value="M20_bAS"/>
    <property type="match status" value="1"/>
</dbReference>
<dbReference type="SUPFAM" id="SSF53187">
    <property type="entry name" value="Zn-dependent exopeptidases"/>
    <property type="match status" value="1"/>
</dbReference>
<keyword evidence="7" id="KW-0862">Zinc</keyword>
<feature type="binding site" evidence="7">
    <location>
        <position position="385"/>
    </location>
    <ligand>
        <name>Zn(2+)</name>
        <dbReference type="ChEBI" id="CHEBI:29105"/>
        <label>2</label>
    </ligand>
</feature>
<evidence type="ECO:0000256" key="3">
    <source>
        <dbReference type="ARBA" id="ARBA00011738"/>
    </source>
</evidence>
<evidence type="ECO:0000259" key="9">
    <source>
        <dbReference type="Pfam" id="PF07687"/>
    </source>
</evidence>
<dbReference type="InterPro" id="IPR002933">
    <property type="entry name" value="Peptidase_M20"/>
</dbReference>
<dbReference type="EMBL" id="CP026118">
    <property type="protein sequence ID" value="QAS51412.1"/>
    <property type="molecule type" value="Genomic_DNA"/>
</dbReference>
<dbReference type="KEGG" id="hli:HLI_03850"/>
<dbReference type="Gene3D" id="3.40.630.10">
    <property type="entry name" value="Zn peptidases"/>
    <property type="match status" value="1"/>
</dbReference>
<accession>A0A410M9K7</accession>
<feature type="binding site" evidence="7">
    <location>
        <position position="189"/>
    </location>
    <ligand>
        <name>Zn(2+)</name>
        <dbReference type="ChEBI" id="CHEBI:29105"/>
        <label>1</label>
    </ligand>
</feature>